<sequence length="420" mass="49465">MKKLWTKEDDRRNAQKLLDELLLYVNDLDSPYCFLIKKELSASFCSKEKSKKIDEGWIDSALLKLKTENKETIEDFEKIYSSVKASIHRKNNKPKKHWSLFIPFNLETEITKISVLGKIFYIVKKLDLLSEDDVIKSLKERIPPSKVLPRDKDKYIEQLPKYFLKTEVYALEHQSLWKEVEKYYDLIRGIVDFSMHHGVGPDPLREYKKDFRKRTFLELPDLAIARDENNELEVLPLTPDCKQDIKPAKLNATAESNFVFVTKLVSFLNDDENSIEALIADCLRLYGQAMDAIHDHQAFLSLWQLAERITYSKSFHGNSEEVARRLNLFNKSKLPGSNSKYVLKEFADQRNKIVHKGIHEVYEDEIIVLRLICEMALDWIMHNKDQIKTEEHLQAYYNLIELTNYEKEIYSFVEAERKKM</sequence>
<protein>
    <submittedName>
        <fullName evidence="1">HEPN domain-containing protein</fullName>
    </submittedName>
</protein>
<accession>A0AA49JE75</accession>
<reference evidence="1" key="1">
    <citation type="journal article" date="2023" name="Comput. Struct. Biotechnol. J.">
        <title>Discovery of a novel marine Bacteroidetes with a rich repertoire of carbohydrate-active enzymes.</title>
        <authorList>
            <person name="Chen B."/>
            <person name="Liu G."/>
            <person name="Chen Q."/>
            <person name="Wang H."/>
            <person name="Liu L."/>
            <person name="Tang K."/>
        </authorList>
    </citation>
    <scope>NUCLEOTIDE SEQUENCE</scope>
    <source>
        <strain evidence="1">TK19036</strain>
    </source>
</reference>
<organism evidence="1">
    <name type="scientific">Roseihalotalea indica</name>
    <dbReference type="NCBI Taxonomy" id="2867963"/>
    <lineage>
        <taxon>Bacteria</taxon>
        <taxon>Pseudomonadati</taxon>
        <taxon>Bacteroidota</taxon>
        <taxon>Cytophagia</taxon>
        <taxon>Cytophagales</taxon>
        <taxon>Catalimonadaceae</taxon>
        <taxon>Roseihalotalea</taxon>
    </lineage>
</organism>
<dbReference type="EMBL" id="CP120682">
    <property type="protein sequence ID" value="WKN37703.1"/>
    <property type="molecule type" value="Genomic_DNA"/>
</dbReference>
<reference evidence="1" key="2">
    <citation type="journal article" date="2024" name="Antonie Van Leeuwenhoek">
        <title>Roseihalotalea indica gen. nov., sp. nov., a halophilic Bacteroidetes from mesopelagic Southwest Indian Ocean with higher carbohydrate metabolic potential.</title>
        <authorList>
            <person name="Chen B."/>
            <person name="Zhang M."/>
            <person name="Lin D."/>
            <person name="Ye J."/>
            <person name="Tang K."/>
        </authorList>
    </citation>
    <scope>NUCLEOTIDE SEQUENCE</scope>
    <source>
        <strain evidence="1">TK19036</strain>
    </source>
</reference>
<proteinExistence type="predicted"/>
<dbReference type="AlphaFoldDB" id="A0AA49JE75"/>
<gene>
    <name evidence="1" type="ORF">K4G66_03145</name>
</gene>
<name>A0AA49JE75_9BACT</name>
<evidence type="ECO:0000313" key="1">
    <source>
        <dbReference type="EMBL" id="WKN37703.1"/>
    </source>
</evidence>